<evidence type="ECO:0000313" key="3">
    <source>
        <dbReference type="EMBL" id="GBP79586.1"/>
    </source>
</evidence>
<name>A0A4C1YTH2_EUMVA</name>
<evidence type="ECO:0000256" key="1">
    <source>
        <dbReference type="SAM" id="MobiDB-lite"/>
    </source>
</evidence>
<organism evidence="3 4">
    <name type="scientific">Eumeta variegata</name>
    <name type="common">Bagworm moth</name>
    <name type="synonym">Eumeta japonica</name>
    <dbReference type="NCBI Taxonomy" id="151549"/>
    <lineage>
        <taxon>Eukaryota</taxon>
        <taxon>Metazoa</taxon>
        <taxon>Ecdysozoa</taxon>
        <taxon>Arthropoda</taxon>
        <taxon>Hexapoda</taxon>
        <taxon>Insecta</taxon>
        <taxon>Pterygota</taxon>
        <taxon>Neoptera</taxon>
        <taxon>Endopterygota</taxon>
        <taxon>Lepidoptera</taxon>
        <taxon>Glossata</taxon>
        <taxon>Ditrysia</taxon>
        <taxon>Tineoidea</taxon>
        <taxon>Psychidae</taxon>
        <taxon>Oiketicinae</taxon>
        <taxon>Eumeta</taxon>
    </lineage>
</organism>
<comment type="caution">
    <text evidence="3">The sequence shown here is derived from an EMBL/GenBank/DDBJ whole genome shotgun (WGS) entry which is preliminary data.</text>
</comment>
<evidence type="ECO:0000256" key="2">
    <source>
        <dbReference type="SAM" id="SignalP"/>
    </source>
</evidence>
<protein>
    <recommendedName>
        <fullName evidence="5">Secreted protein</fullName>
    </recommendedName>
</protein>
<evidence type="ECO:0000313" key="4">
    <source>
        <dbReference type="Proteomes" id="UP000299102"/>
    </source>
</evidence>
<dbReference type="EMBL" id="BGZK01001420">
    <property type="protein sequence ID" value="GBP79586.1"/>
    <property type="molecule type" value="Genomic_DNA"/>
</dbReference>
<gene>
    <name evidence="3" type="ORF">EVAR_64258_1</name>
</gene>
<keyword evidence="2" id="KW-0732">Signal</keyword>
<proteinExistence type="predicted"/>
<reference evidence="3 4" key="1">
    <citation type="journal article" date="2019" name="Commun. Biol.">
        <title>The bagworm genome reveals a unique fibroin gene that provides high tensile strength.</title>
        <authorList>
            <person name="Kono N."/>
            <person name="Nakamura H."/>
            <person name="Ohtoshi R."/>
            <person name="Tomita M."/>
            <person name="Numata K."/>
            <person name="Arakawa K."/>
        </authorList>
    </citation>
    <scope>NUCLEOTIDE SEQUENCE [LARGE SCALE GENOMIC DNA]</scope>
</reference>
<accession>A0A4C1YTH2</accession>
<feature type="region of interest" description="Disordered" evidence="1">
    <location>
        <begin position="82"/>
        <end position="148"/>
    </location>
</feature>
<feature type="chain" id="PRO_5020037706" description="Secreted protein" evidence="2">
    <location>
        <begin position="26"/>
        <end position="148"/>
    </location>
</feature>
<feature type="compositionally biased region" description="Basic and acidic residues" evidence="1">
    <location>
        <begin position="103"/>
        <end position="113"/>
    </location>
</feature>
<feature type="signal peptide" evidence="2">
    <location>
        <begin position="1"/>
        <end position="25"/>
    </location>
</feature>
<sequence length="148" mass="16588">MIPIPSLFSILIPMPLLLDSDLGSAHDFDGGRRSWNNFDDLIRNDGRRSMGKLRLARAHSGWGLEWNRSSLRARELRKSRWSPLPRDTCNPKGVTSRLLGKNRIPDAEESRLVEEEEDYRWGSGVTGGPPEHSLTGRNSTAKAATLLP</sequence>
<dbReference type="AlphaFoldDB" id="A0A4C1YTH2"/>
<keyword evidence="4" id="KW-1185">Reference proteome</keyword>
<evidence type="ECO:0008006" key="5">
    <source>
        <dbReference type="Google" id="ProtNLM"/>
    </source>
</evidence>
<dbReference type="Proteomes" id="UP000299102">
    <property type="component" value="Unassembled WGS sequence"/>
</dbReference>